<dbReference type="RefSeq" id="XP_041185134.1">
    <property type="nucleotide sequence ID" value="XM_041341765.1"/>
</dbReference>
<comment type="caution">
    <text evidence="1">The sequence shown here is derived from an EMBL/GenBank/DDBJ whole genome shotgun (WGS) entry which is preliminary data.</text>
</comment>
<dbReference type="EMBL" id="JABBWG010000376">
    <property type="protein sequence ID" value="KAG1794508.1"/>
    <property type="molecule type" value="Genomic_DNA"/>
</dbReference>
<protein>
    <submittedName>
        <fullName evidence="1">Uncharacterized protein</fullName>
    </submittedName>
</protein>
<evidence type="ECO:0000313" key="2">
    <source>
        <dbReference type="Proteomes" id="UP000807769"/>
    </source>
</evidence>
<dbReference type="OrthoDB" id="3247681at2759"/>
<dbReference type="GeneID" id="64635781"/>
<sequence>MAEAFCFTEVQLRLQAETNAKAIRFGKGQQPKPRAELMKQNEKIEAIMLKHGITQDKVNKHIGGKKHYKGHCNVQLANALMHTKTQEVNTDCPHRAKHTLDKIQEMVNDDETLQNLSPKDQLL</sequence>
<organism evidence="1 2">
    <name type="scientific">Suillus subaureus</name>
    <dbReference type="NCBI Taxonomy" id="48587"/>
    <lineage>
        <taxon>Eukaryota</taxon>
        <taxon>Fungi</taxon>
        <taxon>Dikarya</taxon>
        <taxon>Basidiomycota</taxon>
        <taxon>Agaricomycotina</taxon>
        <taxon>Agaricomycetes</taxon>
        <taxon>Agaricomycetidae</taxon>
        <taxon>Boletales</taxon>
        <taxon>Suillineae</taxon>
        <taxon>Suillaceae</taxon>
        <taxon>Suillus</taxon>
    </lineage>
</organism>
<accession>A0A9P7AQR5</accession>
<proteinExistence type="predicted"/>
<gene>
    <name evidence="1" type="ORF">BJ212DRAFT_1530425</name>
</gene>
<evidence type="ECO:0000313" key="1">
    <source>
        <dbReference type="EMBL" id="KAG1794508.1"/>
    </source>
</evidence>
<dbReference type="Proteomes" id="UP000807769">
    <property type="component" value="Unassembled WGS sequence"/>
</dbReference>
<keyword evidence="2" id="KW-1185">Reference proteome</keyword>
<reference evidence="1" key="1">
    <citation type="journal article" date="2020" name="New Phytol.">
        <title>Comparative genomics reveals dynamic genome evolution in host specialist ectomycorrhizal fungi.</title>
        <authorList>
            <person name="Lofgren L.A."/>
            <person name="Nguyen N.H."/>
            <person name="Vilgalys R."/>
            <person name="Ruytinx J."/>
            <person name="Liao H.L."/>
            <person name="Branco S."/>
            <person name="Kuo A."/>
            <person name="LaButti K."/>
            <person name="Lipzen A."/>
            <person name="Andreopoulos W."/>
            <person name="Pangilinan J."/>
            <person name="Riley R."/>
            <person name="Hundley H."/>
            <person name="Na H."/>
            <person name="Barry K."/>
            <person name="Grigoriev I.V."/>
            <person name="Stajich J.E."/>
            <person name="Kennedy P.G."/>
        </authorList>
    </citation>
    <scope>NUCLEOTIDE SEQUENCE</scope>
    <source>
        <strain evidence="1">MN1</strain>
    </source>
</reference>
<dbReference type="AlphaFoldDB" id="A0A9P7AQR5"/>
<name>A0A9P7AQR5_9AGAM</name>